<gene>
    <name evidence="1" type="ORF">OPKNFCMD_2716</name>
</gene>
<dbReference type="EMBL" id="BPQH01000007">
    <property type="protein sequence ID" value="GJD49980.1"/>
    <property type="molecule type" value="Genomic_DNA"/>
</dbReference>
<comment type="caution">
    <text evidence="1">The sequence shown here is derived from an EMBL/GenBank/DDBJ whole genome shotgun (WGS) entry which is preliminary data.</text>
</comment>
<evidence type="ECO:0000313" key="1">
    <source>
        <dbReference type="EMBL" id="GJD49980.1"/>
    </source>
</evidence>
<protein>
    <submittedName>
        <fullName evidence="1">Uncharacterized protein</fullName>
    </submittedName>
</protein>
<proteinExistence type="predicted"/>
<reference evidence="1" key="2">
    <citation type="submission" date="2021-08" db="EMBL/GenBank/DDBJ databases">
        <authorList>
            <person name="Tani A."/>
            <person name="Ola A."/>
            <person name="Ogura Y."/>
            <person name="Katsura K."/>
            <person name="Hayashi T."/>
        </authorList>
    </citation>
    <scope>NUCLEOTIDE SEQUENCE</scope>
    <source>
        <strain evidence="1">KCTC 52305</strain>
    </source>
</reference>
<name>A0ABQ4QX65_9HYPH</name>
<organism evidence="1 2">
    <name type="scientific">Methylobacterium crusticola</name>
    <dbReference type="NCBI Taxonomy" id="1697972"/>
    <lineage>
        <taxon>Bacteria</taxon>
        <taxon>Pseudomonadati</taxon>
        <taxon>Pseudomonadota</taxon>
        <taxon>Alphaproteobacteria</taxon>
        <taxon>Hyphomicrobiales</taxon>
        <taxon>Methylobacteriaceae</taxon>
        <taxon>Methylobacterium</taxon>
    </lineage>
</organism>
<dbReference type="Proteomes" id="UP001055167">
    <property type="component" value="Unassembled WGS sequence"/>
</dbReference>
<reference evidence="1" key="1">
    <citation type="journal article" date="2021" name="Front. Microbiol.">
        <title>Comprehensive Comparative Genomics and Phenotyping of Methylobacterium Species.</title>
        <authorList>
            <person name="Alessa O."/>
            <person name="Ogura Y."/>
            <person name="Fujitani Y."/>
            <person name="Takami H."/>
            <person name="Hayashi T."/>
            <person name="Sahin N."/>
            <person name="Tani A."/>
        </authorList>
    </citation>
    <scope>NUCLEOTIDE SEQUENCE</scope>
    <source>
        <strain evidence="1">KCTC 52305</strain>
    </source>
</reference>
<keyword evidence="2" id="KW-1185">Reference proteome</keyword>
<accession>A0ABQ4QX65</accession>
<evidence type="ECO:0000313" key="2">
    <source>
        <dbReference type="Proteomes" id="UP001055167"/>
    </source>
</evidence>
<sequence>MSITAHFVRPIRPQAVVVSLAGYLAAAVMCADRKAAAR</sequence>